<accession>A0ABU0J0C0</accession>
<protein>
    <submittedName>
        <fullName evidence="8">MoaA/NifB/PqqE/SkfB family radical SAM enzyme</fullName>
    </submittedName>
</protein>
<organism evidence="8 9">
    <name type="scientific">Labrys wisconsinensis</name>
    <dbReference type="NCBI Taxonomy" id="425677"/>
    <lineage>
        <taxon>Bacteria</taxon>
        <taxon>Pseudomonadati</taxon>
        <taxon>Pseudomonadota</taxon>
        <taxon>Alphaproteobacteria</taxon>
        <taxon>Hyphomicrobiales</taxon>
        <taxon>Xanthobacteraceae</taxon>
        <taxon>Labrys</taxon>
    </lineage>
</organism>
<reference evidence="8 9" key="1">
    <citation type="submission" date="2023-07" db="EMBL/GenBank/DDBJ databases">
        <title>Genomic Encyclopedia of Type Strains, Phase IV (KMG-IV): sequencing the most valuable type-strain genomes for metagenomic binning, comparative biology and taxonomic classification.</title>
        <authorList>
            <person name="Goeker M."/>
        </authorList>
    </citation>
    <scope>NUCLEOTIDE SEQUENCE [LARGE SCALE GENOMIC DNA]</scope>
    <source>
        <strain evidence="8 9">DSM 19619</strain>
    </source>
</reference>
<name>A0ABU0J0C0_9HYPH</name>
<comment type="cofactor">
    <cofactor evidence="1">
        <name>[4Fe-4S] cluster</name>
        <dbReference type="ChEBI" id="CHEBI:49883"/>
    </cofactor>
</comment>
<evidence type="ECO:0000313" key="9">
    <source>
        <dbReference type="Proteomes" id="UP001242480"/>
    </source>
</evidence>
<dbReference type="InterPro" id="IPR050377">
    <property type="entry name" value="Radical_SAM_PqqE_MftC-like"/>
</dbReference>
<evidence type="ECO:0000256" key="1">
    <source>
        <dbReference type="ARBA" id="ARBA00001966"/>
    </source>
</evidence>
<dbReference type="PANTHER" id="PTHR11228">
    <property type="entry name" value="RADICAL SAM DOMAIN PROTEIN"/>
    <property type="match status" value="1"/>
</dbReference>
<keyword evidence="4" id="KW-0479">Metal-binding</keyword>
<keyword evidence="3" id="KW-0949">S-adenosyl-L-methionine</keyword>
<dbReference type="InterPro" id="IPR034391">
    <property type="entry name" value="AdoMet-like_SPASM_containing"/>
</dbReference>
<dbReference type="SFLD" id="SFLDG01067">
    <property type="entry name" value="SPASM/twitch_domain_containing"/>
    <property type="match status" value="1"/>
</dbReference>
<dbReference type="InterPro" id="IPR013785">
    <property type="entry name" value="Aldolase_TIM"/>
</dbReference>
<dbReference type="PANTHER" id="PTHR11228:SF7">
    <property type="entry name" value="PQQA PEPTIDE CYCLASE"/>
    <property type="match status" value="1"/>
</dbReference>
<evidence type="ECO:0000256" key="3">
    <source>
        <dbReference type="ARBA" id="ARBA00022691"/>
    </source>
</evidence>
<feature type="domain" description="Radical SAM core" evidence="7">
    <location>
        <begin position="51"/>
        <end position="273"/>
    </location>
</feature>
<proteinExistence type="predicted"/>
<evidence type="ECO:0000259" key="7">
    <source>
        <dbReference type="PROSITE" id="PS51918"/>
    </source>
</evidence>
<dbReference type="EMBL" id="JAUSVX010000001">
    <property type="protein sequence ID" value="MDQ0467055.1"/>
    <property type="molecule type" value="Genomic_DNA"/>
</dbReference>
<dbReference type="CDD" id="cd01335">
    <property type="entry name" value="Radical_SAM"/>
    <property type="match status" value="1"/>
</dbReference>
<evidence type="ECO:0000256" key="6">
    <source>
        <dbReference type="ARBA" id="ARBA00023014"/>
    </source>
</evidence>
<dbReference type="InterPro" id="IPR058240">
    <property type="entry name" value="rSAM_sf"/>
</dbReference>
<dbReference type="CDD" id="cd21109">
    <property type="entry name" value="SPASM"/>
    <property type="match status" value="1"/>
</dbReference>
<dbReference type="Proteomes" id="UP001242480">
    <property type="component" value="Unassembled WGS sequence"/>
</dbReference>
<evidence type="ECO:0000256" key="5">
    <source>
        <dbReference type="ARBA" id="ARBA00023004"/>
    </source>
</evidence>
<dbReference type="Pfam" id="PF04055">
    <property type="entry name" value="Radical_SAM"/>
    <property type="match status" value="1"/>
</dbReference>
<keyword evidence="6" id="KW-0411">Iron-sulfur</keyword>
<keyword evidence="2" id="KW-0004">4Fe-4S</keyword>
<dbReference type="SFLD" id="SFLDG01387">
    <property type="entry name" value="BtrN-like_SPASM_domain_contain"/>
    <property type="match status" value="1"/>
</dbReference>
<dbReference type="Pfam" id="PF13186">
    <property type="entry name" value="SPASM"/>
    <property type="match status" value="1"/>
</dbReference>
<evidence type="ECO:0000313" key="8">
    <source>
        <dbReference type="EMBL" id="MDQ0467055.1"/>
    </source>
</evidence>
<evidence type="ECO:0000256" key="2">
    <source>
        <dbReference type="ARBA" id="ARBA00022485"/>
    </source>
</evidence>
<dbReference type="PROSITE" id="PS51918">
    <property type="entry name" value="RADICAL_SAM"/>
    <property type="match status" value="1"/>
</dbReference>
<keyword evidence="9" id="KW-1185">Reference proteome</keyword>
<gene>
    <name evidence="8" type="ORF">QO011_000050</name>
</gene>
<dbReference type="Gene3D" id="3.20.20.70">
    <property type="entry name" value="Aldolase class I"/>
    <property type="match status" value="1"/>
</dbReference>
<dbReference type="InterPro" id="IPR007197">
    <property type="entry name" value="rSAM"/>
</dbReference>
<dbReference type="RefSeq" id="WP_307266207.1">
    <property type="nucleotide sequence ID" value="NZ_JAUSVX010000001.1"/>
</dbReference>
<dbReference type="SUPFAM" id="SSF102114">
    <property type="entry name" value="Radical SAM enzymes"/>
    <property type="match status" value="1"/>
</dbReference>
<comment type="caution">
    <text evidence="8">The sequence shown here is derived from an EMBL/GenBank/DDBJ whole genome shotgun (WGS) entry which is preliminary data.</text>
</comment>
<dbReference type="InterPro" id="IPR023885">
    <property type="entry name" value="4Fe4S-binding_SPASM_dom"/>
</dbReference>
<dbReference type="SFLD" id="SFLDS00029">
    <property type="entry name" value="Radical_SAM"/>
    <property type="match status" value="1"/>
</dbReference>
<evidence type="ECO:0000256" key="4">
    <source>
        <dbReference type="ARBA" id="ARBA00022723"/>
    </source>
</evidence>
<sequence length="369" mass="41516">MIDLVATATKSAAPKGLHAFRAALEARLSRSPLGRRAFQAGMRHLPLRFFKKLPTIIIIDVTNSCNLRCPVCPVTFAMHRPRGLMTLDIFKQIVDDFIPQPKKPAMYFNFSGEPTLNKALPDMIAYAHTHGHETFVSTNATKLSSELIEKLIRSGLSRINLCIDGFSKEAQEAYRVGSKFEQVKANIENFLAIRARLGATNPTTVLQTLLTSYSEKQVDEMVEWADRIGFDQVRFKTFSLGSYTDDDQQSEYGYLVPENHDLQRHQTEKVSLLCDVPLYQTVVFWNGDLGLCCIDYDQVIKLPSVDKVGFIKAYLSDEATRARRTGYTKSFSICQSCSYSNADNMGFKIDFRKRRRRAREAAAAPAAAA</sequence>
<keyword evidence="5" id="KW-0408">Iron</keyword>